<dbReference type="SUPFAM" id="SSF52413">
    <property type="entry name" value="UDP-glucose/GDP-mannose dehydrogenase C-terminal domain"/>
    <property type="match status" value="1"/>
</dbReference>
<evidence type="ECO:0000256" key="11">
    <source>
        <dbReference type="PIRSR" id="PIRSR500134-3"/>
    </source>
</evidence>
<dbReference type="Pfam" id="PF03721">
    <property type="entry name" value="UDPG_MGDP_dh_N"/>
    <property type="match status" value="1"/>
</dbReference>
<keyword evidence="5 8" id="KW-0560">Oxidoreductase</keyword>
<evidence type="ECO:0000256" key="8">
    <source>
        <dbReference type="PIRNR" id="PIRNR000124"/>
    </source>
</evidence>
<name>A0A120CWW4_HYPSL</name>
<dbReference type="Proteomes" id="UP000059074">
    <property type="component" value="Unassembled WGS sequence"/>
</dbReference>
<comment type="catalytic activity">
    <reaction evidence="7 8">
        <text>UDP-alpha-D-glucose + 2 NAD(+) + H2O = UDP-alpha-D-glucuronate + 2 NADH + 3 H(+)</text>
        <dbReference type="Rhea" id="RHEA:23596"/>
        <dbReference type="ChEBI" id="CHEBI:15377"/>
        <dbReference type="ChEBI" id="CHEBI:15378"/>
        <dbReference type="ChEBI" id="CHEBI:57540"/>
        <dbReference type="ChEBI" id="CHEBI:57945"/>
        <dbReference type="ChEBI" id="CHEBI:58052"/>
        <dbReference type="ChEBI" id="CHEBI:58885"/>
        <dbReference type="EC" id="1.1.1.22"/>
    </reaction>
</comment>
<dbReference type="SUPFAM" id="SSF51735">
    <property type="entry name" value="NAD(P)-binding Rossmann-fold domains"/>
    <property type="match status" value="1"/>
</dbReference>
<dbReference type="PATRIC" id="fig|121290.4.peg.3175"/>
<dbReference type="Gene3D" id="1.20.5.100">
    <property type="entry name" value="Cytochrome c1, transmembrane anchor, C-terminal"/>
    <property type="match status" value="1"/>
</dbReference>
<dbReference type="GO" id="GO:0000271">
    <property type="term" value="P:polysaccharide biosynthetic process"/>
    <property type="evidence" value="ECO:0007669"/>
    <property type="project" value="InterPro"/>
</dbReference>
<dbReference type="NCBIfam" id="TIGR03026">
    <property type="entry name" value="NDP-sugDHase"/>
    <property type="match status" value="1"/>
</dbReference>
<keyword evidence="6 8" id="KW-0520">NAD</keyword>
<dbReference type="PIRSF" id="PIRSF500134">
    <property type="entry name" value="UDPglc_DH_bac"/>
    <property type="match status" value="1"/>
</dbReference>
<feature type="binding site" evidence="11">
    <location>
        <position position="35"/>
    </location>
    <ligand>
        <name>NAD(+)</name>
        <dbReference type="ChEBI" id="CHEBI:57540"/>
    </ligand>
</feature>
<evidence type="ECO:0000256" key="9">
    <source>
        <dbReference type="PIRSR" id="PIRSR500134-1"/>
    </source>
</evidence>
<dbReference type="InterPro" id="IPR017476">
    <property type="entry name" value="UDP-Glc/GDP-Man"/>
</dbReference>
<dbReference type="Pfam" id="PF00984">
    <property type="entry name" value="UDPG_MGDP_dh"/>
    <property type="match status" value="1"/>
</dbReference>
<feature type="binding site" evidence="11">
    <location>
        <position position="331"/>
    </location>
    <ligand>
        <name>NAD(+)</name>
        <dbReference type="ChEBI" id="CHEBI:57540"/>
    </ligand>
</feature>
<feature type="binding site" evidence="10">
    <location>
        <position position="324"/>
    </location>
    <ligand>
        <name>substrate</name>
    </ligand>
</feature>
<dbReference type="STRING" id="121290.APY04_1214"/>
<dbReference type="InterPro" id="IPR014026">
    <property type="entry name" value="UDP-Glc/GDP-Man_DH_dimer"/>
</dbReference>
<dbReference type="PANTHER" id="PTHR43750">
    <property type="entry name" value="UDP-GLUCOSE 6-DEHYDROGENASE TUAD"/>
    <property type="match status" value="1"/>
</dbReference>
<evidence type="ECO:0000256" key="2">
    <source>
        <dbReference type="ARBA" id="ARBA00006601"/>
    </source>
</evidence>
<evidence type="ECO:0000259" key="12">
    <source>
        <dbReference type="SMART" id="SM00984"/>
    </source>
</evidence>
<dbReference type="EMBL" id="LMTR01000040">
    <property type="protein sequence ID" value="KWT70005.1"/>
    <property type="molecule type" value="Genomic_DNA"/>
</dbReference>
<feature type="binding site" evidence="10">
    <location>
        <begin position="152"/>
        <end position="155"/>
    </location>
    <ligand>
        <name>substrate</name>
    </ligand>
</feature>
<feature type="binding site" evidence="11">
    <location>
        <position position="30"/>
    </location>
    <ligand>
        <name>NAD(+)</name>
        <dbReference type="ChEBI" id="CHEBI:57540"/>
    </ligand>
</feature>
<feature type="binding site" evidence="10">
    <location>
        <position position="207"/>
    </location>
    <ligand>
        <name>substrate</name>
    </ligand>
</feature>
<dbReference type="Gene3D" id="3.40.50.720">
    <property type="entry name" value="NAD(P)-binding Rossmann-like Domain"/>
    <property type="match status" value="2"/>
</dbReference>
<dbReference type="RefSeq" id="WP_068460647.1">
    <property type="nucleotide sequence ID" value="NZ_JAEFBX010000001.1"/>
</dbReference>
<dbReference type="InterPro" id="IPR001732">
    <property type="entry name" value="UDP-Glc/GDP-Man_DH_N"/>
</dbReference>
<dbReference type="OrthoDB" id="9803238at2"/>
<dbReference type="AlphaFoldDB" id="A0A120CWW4"/>
<feature type="binding site" evidence="11">
    <location>
        <position position="122"/>
    </location>
    <ligand>
        <name>NAD(+)</name>
        <dbReference type="ChEBI" id="CHEBI:57540"/>
    </ligand>
</feature>
<evidence type="ECO:0000313" key="14">
    <source>
        <dbReference type="Proteomes" id="UP000059074"/>
    </source>
</evidence>
<dbReference type="PIRSF" id="PIRSF000124">
    <property type="entry name" value="UDPglc_GDPman_dh"/>
    <property type="match status" value="1"/>
</dbReference>
<feature type="binding site" evidence="11">
    <location>
        <position position="266"/>
    </location>
    <ligand>
        <name>NAD(+)</name>
        <dbReference type="ChEBI" id="CHEBI:57540"/>
    </ligand>
</feature>
<dbReference type="PANTHER" id="PTHR43750:SF3">
    <property type="entry name" value="UDP-GLUCOSE 6-DEHYDROGENASE TUAD"/>
    <property type="match status" value="1"/>
</dbReference>
<dbReference type="Pfam" id="PF03720">
    <property type="entry name" value="UDPG_MGDP_dh_C"/>
    <property type="match status" value="1"/>
</dbReference>
<accession>A0A120CWW4</accession>
<sequence>MNICMIGAGYVGLVSAACFSEFGWNVTCVDKDPQRLEELNAGKSPIYEPGLDDLLQRNMQAGRLRFTNELGPAAKAADVILLAVGTPMRRGDGYADLSYVYAAVEELAPHIEGFTVIVTKSTVPVGTSREIEERLRAARPDAEFAVCSNPEFLREGSAIGDFMHPDRVLVGVDDDRGRAVMNRLYKPLALRNAPVMFVGRESAELAKYAANAFLAMKISFINEIADLCEVVGAGVQEVASAIGKDRRIGDKFLHPGPGYGGSCFPKDVSALIRTARENKSPVSIIEQVQRVNDERKIAMAHRIEAAAGGSVRGLTVGLLGVTFKPNTDDMRDAPSLTIVPMLQERGATVRVVDPQGRKQADPLLPGVIWCDSALEAAEGADVLVTVTEWNEFRGLDLAAAKARMRGDVLVDLRNVFSAELAHAAGLRYTAVGRKPDESDLAPARAALRAV</sequence>
<dbReference type="EC" id="1.1.1.22" evidence="3 8"/>
<evidence type="ECO:0000256" key="3">
    <source>
        <dbReference type="ARBA" id="ARBA00012954"/>
    </source>
</evidence>
<evidence type="ECO:0000256" key="7">
    <source>
        <dbReference type="ARBA" id="ARBA00047473"/>
    </source>
</evidence>
<evidence type="ECO:0000256" key="5">
    <source>
        <dbReference type="ARBA" id="ARBA00023002"/>
    </source>
</evidence>
<evidence type="ECO:0000256" key="10">
    <source>
        <dbReference type="PIRSR" id="PIRSR500134-2"/>
    </source>
</evidence>
<organism evidence="13 14">
    <name type="scientific">Hyphomicrobium sulfonivorans</name>
    <dbReference type="NCBI Taxonomy" id="121290"/>
    <lineage>
        <taxon>Bacteria</taxon>
        <taxon>Pseudomonadati</taxon>
        <taxon>Pseudomonadota</taxon>
        <taxon>Alphaproteobacteria</taxon>
        <taxon>Hyphomicrobiales</taxon>
        <taxon>Hyphomicrobiaceae</taxon>
        <taxon>Hyphomicrobium</taxon>
    </lineage>
</organism>
<reference evidence="13 14" key="1">
    <citation type="submission" date="2015-10" db="EMBL/GenBank/DDBJ databases">
        <title>Transcriptomic analysis of a linuron degrading triple-species bacterial consortium.</title>
        <authorList>
            <person name="Albers P."/>
        </authorList>
    </citation>
    <scope>NUCLEOTIDE SEQUENCE [LARGE SCALE GENOMIC DNA]</scope>
    <source>
        <strain evidence="13 14">WDL6</strain>
    </source>
</reference>
<dbReference type="InterPro" id="IPR028357">
    <property type="entry name" value="UDPglc_DH_bac"/>
</dbReference>
<evidence type="ECO:0000256" key="4">
    <source>
        <dbReference type="ARBA" id="ARBA00015132"/>
    </source>
</evidence>
<dbReference type="SMART" id="SM00984">
    <property type="entry name" value="UDPG_MGDP_dh_C"/>
    <property type="match status" value="1"/>
</dbReference>
<dbReference type="InterPro" id="IPR008927">
    <property type="entry name" value="6-PGluconate_DH-like_C_sf"/>
</dbReference>
<dbReference type="InterPro" id="IPR036220">
    <property type="entry name" value="UDP-Glc/GDP-Man_DH_C_sf"/>
</dbReference>
<evidence type="ECO:0000313" key="13">
    <source>
        <dbReference type="EMBL" id="KWT70005.1"/>
    </source>
</evidence>
<feature type="domain" description="UDP-glucose/GDP-mannose dehydrogenase C-terminal" evidence="12">
    <location>
        <begin position="317"/>
        <end position="418"/>
    </location>
</feature>
<protein>
    <recommendedName>
        <fullName evidence="4 8">UDP-glucose 6-dehydrogenase</fullName>
        <ecNumber evidence="3 8">1.1.1.22</ecNumber>
    </recommendedName>
</protein>
<proteinExistence type="inferred from homology"/>
<keyword evidence="14" id="KW-1185">Reference proteome</keyword>
<dbReference type="UniPathway" id="UPA00038">
    <property type="reaction ID" value="UER00491"/>
</dbReference>
<feature type="binding site" evidence="10">
    <location>
        <position position="260"/>
    </location>
    <ligand>
        <name>substrate</name>
    </ligand>
</feature>
<feature type="active site" description="Nucleophile" evidence="9">
    <location>
        <position position="263"/>
    </location>
</feature>
<dbReference type="InterPro" id="IPR036291">
    <property type="entry name" value="NAD(P)-bd_dom_sf"/>
</dbReference>
<evidence type="ECO:0000256" key="1">
    <source>
        <dbReference type="ARBA" id="ARBA00004701"/>
    </source>
</evidence>
<dbReference type="InterPro" id="IPR014027">
    <property type="entry name" value="UDP-Glc/GDP-Man_DH_C"/>
</dbReference>
<dbReference type="GO" id="GO:0006065">
    <property type="term" value="P:UDP-glucuronate biosynthetic process"/>
    <property type="evidence" value="ECO:0007669"/>
    <property type="project" value="UniProtKB-UniPathway"/>
</dbReference>
<comment type="caution">
    <text evidence="13">The sequence shown here is derived from an EMBL/GenBank/DDBJ whole genome shotgun (WGS) entry which is preliminary data.</text>
</comment>
<dbReference type="SUPFAM" id="SSF48179">
    <property type="entry name" value="6-phosphogluconate dehydrogenase C-terminal domain-like"/>
    <property type="match status" value="1"/>
</dbReference>
<feature type="binding site" evidence="11">
    <location>
        <position position="86"/>
    </location>
    <ligand>
        <name>NAD(+)</name>
        <dbReference type="ChEBI" id="CHEBI:57540"/>
    </ligand>
</feature>
<dbReference type="GO" id="GO:0051287">
    <property type="term" value="F:NAD binding"/>
    <property type="evidence" value="ECO:0007669"/>
    <property type="project" value="InterPro"/>
</dbReference>
<feature type="binding site" evidence="10">
    <location>
        <begin position="252"/>
        <end position="256"/>
    </location>
    <ligand>
        <name>substrate</name>
    </ligand>
</feature>
<dbReference type="GO" id="GO:0003979">
    <property type="term" value="F:UDP-glucose 6-dehydrogenase activity"/>
    <property type="evidence" value="ECO:0007669"/>
    <property type="project" value="UniProtKB-EC"/>
</dbReference>
<gene>
    <name evidence="13" type="ORF">APY04_1214</name>
</gene>
<comment type="pathway">
    <text evidence="1">Nucleotide-sugar biosynthesis; UDP-alpha-D-glucuronate biosynthesis; UDP-alpha-D-glucuronate from UDP-alpha-D-glucose: step 1/1.</text>
</comment>
<evidence type="ECO:0000256" key="6">
    <source>
        <dbReference type="ARBA" id="ARBA00023027"/>
    </source>
</evidence>
<comment type="similarity">
    <text evidence="2 8">Belongs to the UDP-glucose/GDP-mannose dehydrogenase family.</text>
</comment>
<feature type="binding site" evidence="11">
    <location>
        <position position="155"/>
    </location>
    <ligand>
        <name>NAD(+)</name>
        <dbReference type="ChEBI" id="CHEBI:57540"/>
    </ligand>
</feature>